<reference evidence="2" key="1">
    <citation type="journal article" date="2020" name="Stud. Mycol.">
        <title>101 Dothideomycetes genomes: a test case for predicting lifestyles and emergence of pathogens.</title>
        <authorList>
            <person name="Haridas S."/>
            <person name="Albert R."/>
            <person name="Binder M."/>
            <person name="Bloem J."/>
            <person name="Labutti K."/>
            <person name="Salamov A."/>
            <person name="Andreopoulos B."/>
            <person name="Baker S."/>
            <person name="Barry K."/>
            <person name="Bills G."/>
            <person name="Bluhm B."/>
            <person name="Cannon C."/>
            <person name="Castanera R."/>
            <person name="Culley D."/>
            <person name="Daum C."/>
            <person name="Ezra D."/>
            <person name="Gonzalez J."/>
            <person name="Henrissat B."/>
            <person name="Kuo A."/>
            <person name="Liang C."/>
            <person name="Lipzen A."/>
            <person name="Lutzoni F."/>
            <person name="Magnuson J."/>
            <person name="Mondo S."/>
            <person name="Nolan M."/>
            <person name="Ohm R."/>
            <person name="Pangilinan J."/>
            <person name="Park H.-J."/>
            <person name="Ramirez L."/>
            <person name="Alfaro M."/>
            <person name="Sun H."/>
            <person name="Tritt A."/>
            <person name="Yoshinaga Y."/>
            <person name="Zwiers L.-H."/>
            <person name="Turgeon B."/>
            <person name="Goodwin S."/>
            <person name="Spatafora J."/>
            <person name="Crous P."/>
            <person name="Grigoriev I."/>
        </authorList>
    </citation>
    <scope>NUCLEOTIDE SEQUENCE</scope>
    <source>
        <strain evidence="2">CBS 260.36</strain>
    </source>
</reference>
<dbReference type="Proteomes" id="UP000799439">
    <property type="component" value="Unassembled WGS sequence"/>
</dbReference>
<protein>
    <submittedName>
        <fullName evidence="2">Uncharacterized protein</fullName>
    </submittedName>
</protein>
<proteinExistence type="predicted"/>
<keyword evidence="1" id="KW-0812">Transmembrane</keyword>
<accession>A0A9P4MGA2</accession>
<comment type="caution">
    <text evidence="2">The sequence shown here is derived from an EMBL/GenBank/DDBJ whole genome shotgun (WGS) entry which is preliminary data.</text>
</comment>
<organism evidence="2 3">
    <name type="scientific">Myriangium duriaei CBS 260.36</name>
    <dbReference type="NCBI Taxonomy" id="1168546"/>
    <lineage>
        <taxon>Eukaryota</taxon>
        <taxon>Fungi</taxon>
        <taxon>Dikarya</taxon>
        <taxon>Ascomycota</taxon>
        <taxon>Pezizomycotina</taxon>
        <taxon>Dothideomycetes</taxon>
        <taxon>Dothideomycetidae</taxon>
        <taxon>Myriangiales</taxon>
        <taxon>Myriangiaceae</taxon>
        <taxon>Myriangium</taxon>
    </lineage>
</organism>
<dbReference type="EMBL" id="ML996092">
    <property type="protein sequence ID" value="KAF2148739.1"/>
    <property type="molecule type" value="Genomic_DNA"/>
</dbReference>
<dbReference type="AlphaFoldDB" id="A0A9P4MGA2"/>
<sequence>MSPTLHRGLSTQSRPLLGRLSELAWSFQKDKVPGELFPVAGTFLLSHCSGFLVPLRESLHLRITYQPKPPALPTSLLPFLRVLTFFILAVSKLLLLFVHWAVSFAEASPTDAQCCLLEPYCFVRQTTLNQLLLLHLSPRSQH</sequence>
<keyword evidence="1" id="KW-0472">Membrane</keyword>
<evidence type="ECO:0000313" key="2">
    <source>
        <dbReference type="EMBL" id="KAF2148739.1"/>
    </source>
</evidence>
<evidence type="ECO:0000256" key="1">
    <source>
        <dbReference type="SAM" id="Phobius"/>
    </source>
</evidence>
<name>A0A9P4MGA2_9PEZI</name>
<keyword evidence="3" id="KW-1185">Reference proteome</keyword>
<evidence type="ECO:0000313" key="3">
    <source>
        <dbReference type="Proteomes" id="UP000799439"/>
    </source>
</evidence>
<gene>
    <name evidence="2" type="ORF">K461DRAFT_52175</name>
</gene>
<keyword evidence="1" id="KW-1133">Transmembrane helix</keyword>
<feature type="transmembrane region" description="Helical" evidence="1">
    <location>
        <begin position="76"/>
        <end position="102"/>
    </location>
</feature>